<dbReference type="AlphaFoldDB" id="A0A1H2NBI1"/>
<sequence>MSDVRTTDPADERAEGVGFAPEEVRIEEPTRSARLKWVVLVDAGLPAGLAVNAAVCVAGATTAGVTGLLGPDAVDAAGSAHPGLPWAGCSVLAATPEQLVTVRAKAAAAEGVFVADMPEAAQSTRVYREYLDQVGETDDLRYLAVSVVGPRNRVDKLVGRLPLLG</sequence>
<gene>
    <name evidence="1" type="ORF">SAMN04488544_3704</name>
</gene>
<evidence type="ECO:0000313" key="2">
    <source>
        <dbReference type="Proteomes" id="UP000198825"/>
    </source>
</evidence>
<dbReference type="SUPFAM" id="SSF102462">
    <property type="entry name" value="Peptidyl-tRNA hydrolase II"/>
    <property type="match status" value="1"/>
</dbReference>
<dbReference type="Pfam" id="PF09391">
    <property type="entry name" value="DUF2000"/>
    <property type="match status" value="1"/>
</dbReference>
<organism evidence="1 2">
    <name type="scientific">Microlunatus sagamiharensis</name>
    <dbReference type="NCBI Taxonomy" id="546874"/>
    <lineage>
        <taxon>Bacteria</taxon>
        <taxon>Bacillati</taxon>
        <taxon>Actinomycetota</taxon>
        <taxon>Actinomycetes</taxon>
        <taxon>Propionibacteriales</taxon>
        <taxon>Propionibacteriaceae</taxon>
        <taxon>Microlunatus</taxon>
    </lineage>
</organism>
<dbReference type="Proteomes" id="UP000198825">
    <property type="component" value="Chromosome I"/>
</dbReference>
<evidence type="ECO:0008006" key="3">
    <source>
        <dbReference type="Google" id="ProtNLM"/>
    </source>
</evidence>
<name>A0A1H2NBI1_9ACTN</name>
<evidence type="ECO:0000313" key="1">
    <source>
        <dbReference type="EMBL" id="SDV02839.1"/>
    </source>
</evidence>
<proteinExistence type="predicted"/>
<reference evidence="2" key="1">
    <citation type="submission" date="2016-10" db="EMBL/GenBank/DDBJ databases">
        <authorList>
            <person name="Varghese N."/>
            <person name="Submissions S."/>
        </authorList>
    </citation>
    <scope>NUCLEOTIDE SEQUENCE [LARGE SCALE GENOMIC DNA]</scope>
    <source>
        <strain evidence="2">DSM 21743</strain>
    </source>
</reference>
<dbReference type="InterPro" id="IPR018988">
    <property type="entry name" value="DUF2000"/>
</dbReference>
<dbReference type="Gene3D" id="3.40.1490.10">
    <property type="entry name" value="Bit1"/>
    <property type="match status" value="1"/>
</dbReference>
<dbReference type="OrthoDB" id="3692042at2"/>
<dbReference type="EMBL" id="LT629799">
    <property type="protein sequence ID" value="SDV02839.1"/>
    <property type="molecule type" value="Genomic_DNA"/>
</dbReference>
<accession>A0A1H2NBI1</accession>
<dbReference type="InterPro" id="IPR023476">
    <property type="entry name" value="Pep_tRNA_hydro_II_dom_sf"/>
</dbReference>
<dbReference type="RefSeq" id="WP_091077829.1">
    <property type="nucleotide sequence ID" value="NZ_LT629799.1"/>
</dbReference>
<keyword evidence="2" id="KW-1185">Reference proteome</keyword>
<protein>
    <recommendedName>
        <fullName evidence="3">DUF2000 domain-containing protein</fullName>
    </recommendedName>
</protein>